<protein>
    <submittedName>
        <fullName evidence="2">Uncharacterized protein</fullName>
    </submittedName>
</protein>
<dbReference type="Proteomes" id="UP000887576">
    <property type="component" value="Unplaced"/>
</dbReference>
<dbReference type="WBParaSite" id="JU765_v2.g19962.t1">
    <property type="protein sequence ID" value="JU765_v2.g19962.t1"/>
    <property type="gene ID" value="JU765_v2.g19962"/>
</dbReference>
<accession>A0AC34QVT1</accession>
<organism evidence="1 2">
    <name type="scientific">Panagrolaimus sp. JU765</name>
    <dbReference type="NCBI Taxonomy" id="591449"/>
    <lineage>
        <taxon>Eukaryota</taxon>
        <taxon>Metazoa</taxon>
        <taxon>Ecdysozoa</taxon>
        <taxon>Nematoda</taxon>
        <taxon>Chromadorea</taxon>
        <taxon>Rhabditida</taxon>
        <taxon>Tylenchina</taxon>
        <taxon>Panagrolaimomorpha</taxon>
        <taxon>Panagrolaimoidea</taxon>
        <taxon>Panagrolaimidae</taxon>
        <taxon>Panagrolaimus</taxon>
    </lineage>
</organism>
<evidence type="ECO:0000313" key="1">
    <source>
        <dbReference type="Proteomes" id="UP000887576"/>
    </source>
</evidence>
<evidence type="ECO:0000313" key="2">
    <source>
        <dbReference type="WBParaSite" id="JU765_v2.g19962.t1"/>
    </source>
</evidence>
<proteinExistence type="predicted"/>
<sequence length="111" mass="13380">MMIDKLTKRFRWKRPQLMYEKNFWESELREAGFCKLLMNGMYLWTAEKKWDLQVNPKLLPSHLENPRKFYREFLVDTVGVNHGGWFGRLEECPLALIFCALARFCRLTQTC</sequence>
<reference evidence="2" key="1">
    <citation type="submission" date="2022-11" db="UniProtKB">
        <authorList>
            <consortium name="WormBaseParasite"/>
        </authorList>
    </citation>
    <scope>IDENTIFICATION</scope>
</reference>
<name>A0AC34QVT1_9BILA</name>